<dbReference type="AlphaFoldDB" id="A0A821D6Z2"/>
<comment type="caution">
    <text evidence="2">The sequence shown here is derived from an EMBL/GenBank/DDBJ whole genome shotgun (WGS) entry which is preliminary data.</text>
</comment>
<sequence>PNKWNELTQENQETIRRSLQIPQNVQRCCTRCYDKLIIQVRQRQTTTQSIEEEEEDDDDEESSKIRSNMTDEQNSKRDD</sequence>
<gene>
    <name evidence="2" type="ORF">OVN521_LOCUS45738</name>
</gene>
<evidence type="ECO:0000313" key="3">
    <source>
        <dbReference type="Proteomes" id="UP000663866"/>
    </source>
</evidence>
<keyword evidence="3" id="KW-1185">Reference proteome</keyword>
<evidence type="ECO:0000256" key="1">
    <source>
        <dbReference type="SAM" id="MobiDB-lite"/>
    </source>
</evidence>
<protein>
    <submittedName>
        <fullName evidence="2">Uncharacterized protein</fullName>
    </submittedName>
</protein>
<feature type="non-terminal residue" evidence="2">
    <location>
        <position position="1"/>
    </location>
</feature>
<name>A0A821D6Z2_9BILA</name>
<dbReference type="EMBL" id="CAJOBG010076697">
    <property type="protein sequence ID" value="CAF4616274.1"/>
    <property type="molecule type" value="Genomic_DNA"/>
</dbReference>
<feature type="non-terminal residue" evidence="2">
    <location>
        <position position="79"/>
    </location>
</feature>
<proteinExistence type="predicted"/>
<evidence type="ECO:0000313" key="2">
    <source>
        <dbReference type="EMBL" id="CAF4616274.1"/>
    </source>
</evidence>
<feature type="compositionally biased region" description="Acidic residues" evidence="1">
    <location>
        <begin position="50"/>
        <end position="61"/>
    </location>
</feature>
<organism evidence="2 3">
    <name type="scientific">Rotaria magnacalcarata</name>
    <dbReference type="NCBI Taxonomy" id="392030"/>
    <lineage>
        <taxon>Eukaryota</taxon>
        <taxon>Metazoa</taxon>
        <taxon>Spiralia</taxon>
        <taxon>Gnathifera</taxon>
        <taxon>Rotifera</taxon>
        <taxon>Eurotatoria</taxon>
        <taxon>Bdelloidea</taxon>
        <taxon>Philodinida</taxon>
        <taxon>Philodinidae</taxon>
        <taxon>Rotaria</taxon>
    </lineage>
</organism>
<dbReference type="Proteomes" id="UP000663866">
    <property type="component" value="Unassembled WGS sequence"/>
</dbReference>
<accession>A0A821D6Z2</accession>
<feature type="region of interest" description="Disordered" evidence="1">
    <location>
        <begin position="41"/>
        <end position="79"/>
    </location>
</feature>
<reference evidence="2" key="1">
    <citation type="submission" date="2021-02" db="EMBL/GenBank/DDBJ databases">
        <authorList>
            <person name="Nowell W R."/>
        </authorList>
    </citation>
    <scope>NUCLEOTIDE SEQUENCE</scope>
</reference>